<evidence type="ECO:0000256" key="1">
    <source>
        <dbReference type="SAM" id="MobiDB-lite"/>
    </source>
</evidence>
<comment type="caution">
    <text evidence="2">The sequence shown here is derived from an EMBL/GenBank/DDBJ whole genome shotgun (WGS) entry which is preliminary data.</text>
</comment>
<dbReference type="AlphaFoldDB" id="A0ABD0K842"/>
<gene>
    <name evidence="2" type="ORF">BaRGS_00025544</name>
</gene>
<accession>A0ABD0K842</accession>
<organism evidence="2 3">
    <name type="scientific">Batillaria attramentaria</name>
    <dbReference type="NCBI Taxonomy" id="370345"/>
    <lineage>
        <taxon>Eukaryota</taxon>
        <taxon>Metazoa</taxon>
        <taxon>Spiralia</taxon>
        <taxon>Lophotrochozoa</taxon>
        <taxon>Mollusca</taxon>
        <taxon>Gastropoda</taxon>
        <taxon>Caenogastropoda</taxon>
        <taxon>Sorbeoconcha</taxon>
        <taxon>Cerithioidea</taxon>
        <taxon>Batillariidae</taxon>
        <taxon>Batillaria</taxon>
    </lineage>
</organism>
<protein>
    <submittedName>
        <fullName evidence="2">Uncharacterized protein</fullName>
    </submittedName>
</protein>
<feature type="region of interest" description="Disordered" evidence="1">
    <location>
        <begin position="1"/>
        <end position="27"/>
    </location>
</feature>
<name>A0ABD0K842_9CAEN</name>
<evidence type="ECO:0000313" key="2">
    <source>
        <dbReference type="EMBL" id="KAK7483251.1"/>
    </source>
</evidence>
<dbReference type="EMBL" id="JACVVK020000230">
    <property type="protein sequence ID" value="KAK7483251.1"/>
    <property type="molecule type" value="Genomic_DNA"/>
</dbReference>
<reference evidence="2 3" key="1">
    <citation type="journal article" date="2023" name="Sci. Data">
        <title>Genome assembly of the Korean intertidal mud-creeper Batillaria attramentaria.</title>
        <authorList>
            <person name="Patra A.K."/>
            <person name="Ho P.T."/>
            <person name="Jun S."/>
            <person name="Lee S.J."/>
            <person name="Kim Y."/>
            <person name="Won Y.J."/>
        </authorList>
    </citation>
    <scope>NUCLEOTIDE SEQUENCE [LARGE SCALE GENOMIC DNA]</scope>
    <source>
        <strain evidence="2">Wonlab-2016</strain>
    </source>
</reference>
<sequence length="84" mass="9399">MGLHGDKFGTQFPNGSETDSGGEISQERRIVAAKATGSFCPQNYANQGHDWHAKWRFSIMIEARVERARLGRSVWSIAGHQQIQ</sequence>
<dbReference type="Proteomes" id="UP001519460">
    <property type="component" value="Unassembled WGS sequence"/>
</dbReference>
<evidence type="ECO:0000313" key="3">
    <source>
        <dbReference type="Proteomes" id="UP001519460"/>
    </source>
</evidence>
<proteinExistence type="predicted"/>
<keyword evidence="3" id="KW-1185">Reference proteome</keyword>